<gene>
    <name evidence="2" type="ORF">DFR30_1256</name>
</gene>
<comment type="caution">
    <text evidence="2">The sequence shown here is derived from an EMBL/GenBank/DDBJ whole genome shotgun (WGS) entry which is preliminary data.</text>
</comment>
<accession>A0A4R1H835</accession>
<name>A0A4R1H835_9GAMM</name>
<protein>
    <submittedName>
        <fullName evidence="2">Uncharacterized protein</fullName>
    </submittedName>
</protein>
<evidence type="ECO:0000313" key="2">
    <source>
        <dbReference type="EMBL" id="TCK17997.1"/>
    </source>
</evidence>
<reference evidence="2 3" key="1">
    <citation type="submission" date="2019-03" db="EMBL/GenBank/DDBJ databases">
        <title>Genomic Encyclopedia of Type Strains, Phase IV (KMG-IV): sequencing the most valuable type-strain genomes for metagenomic binning, comparative biology and taxonomic classification.</title>
        <authorList>
            <person name="Goeker M."/>
        </authorList>
    </citation>
    <scope>NUCLEOTIDE SEQUENCE [LARGE SCALE GENOMIC DNA]</scope>
    <source>
        <strain evidence="2 3">DSM 19610</strain>
    </source>
</reference>
<evidence type="ECO:0000313" key="3">
    <source>
        <dbReference type="Proteomes" id="UP000295707"/>
    </source>
</evidence>
<feature type="region of interest" description="Disordered" evidence="1">
    <location>
        <begin position="51"/>
        <end position="78"/>
    </location>
</feature>
<dbReference type="AlphaFoldDB" id="A0A4R1H835"/>
<dbReference type="Proteomes" id="UP000295707">
    <property type="component" value="Unassembled WGS sequence"/>
</dbReference>
<evidence type="ECO:0000256" key="1">
    <source>
        <dbReference type="SAM" id="MobiDB-lite"/>
    </source>
</evidence>
<organism evidence="2 3">
    <name type="scientific">Thiogranum longum</name>
    <dbReference type="NCBI Taxonomy" id="1537524"/>
    <lineage>
        <taxon>Bacteria</taxon>
        <taxon>Pseudomonadati</taxon>
        <taxon>Pseudomonadota</taxon>
        <taxon>Gammaproteobacteria</taxon>
        <taxon>Chromatiales</taxon>
        <taxon>Ectothiorhodospiraceae</taxon>
        <taxon>Thiogranum</taxon>
    </lineage>
</organism>
<keyword evidence="3" id="KW-1185">Reference proteome</keyword>
<proteinExistence type="predicted"/>
<sequence>MGSGIISLIEFSPYTQMTKEHIAGAAWPSVNAYTILPLFSRVVRLSPGLHPGPGDPDRVVLSGFSNPLDPESDHATEY</sequence>
<dbReference type="EMBL" id="SMFX01000001">
    <property type="protein sequence ID" value="TCK17997.1"/>
    <property type="molecule type" value="Genomic_DNA"/>
</dbReference>